<feature type="non-terminal residue" evidence="1">
    <location>
        <position position="1"/>
    </location>
</feature>
<name>A0A9W8G6Q4_9FUNG</name>
<sequence length="83" mass="9095">MSSKNYTLSLDDGSEKTVYVDTSSTDAARKSVDAAYGSGAFDRVKVKVGSAWVSFKEKVKEFHNKGKDKPNVFAMDNYGMGMI</sequence>
<dbReference type="AlphaFoldDB" id="A0A9W8G6Q4"/>
<accession>A0A9W8G6Q4</accession>
<gene>
    <name evidence="1" type="ORF">GGI25_003559</name>
</gene>
<dbReference type="Proteomes" id="UP001151518">
    <property type="component" value="Unassembled WGS sequence"/>
</dbReference>
<dbReference type="EMBL" id="JANBTW010000040">
    <property type="protein sequence ID" value="KAJ2676409.1"/>
    <property type="molecule type" value="Genomic_DNA"/>
</dbReference>
<protein>
    <submittedName>
        <fullName evidence="1">Uncharacterized protein</fullName>
    </submittedName>
</protein>
<reference evidence="1" key="1">
    <citation type="submission" date="2022-07" db="EMBL/GenBank/DDBJ databases">
        <title>Phylogenomic reconstructions and comparative analyses of Kickxellomycotina fungi.</title>
        <authorList>
            <person name="Reynolds N.K."/>
            <person name="Stajich J.E."/>
            <person name="Barry K."/>
            <person name="Grigoriev I.V."/>
            <person name="Crous P."/>
            <person name="Smith M.E."/>
        </authorList>
    </citation>
    <scope>NUCLEOTIDE SEQUENCE</scope>
    <source>
        <strain evidence="1">NRRL 3115</strain>
    </source>
</reference>
<proteinExistence type="predicted"/>
<evidence type="ECO:0000313" key="2">
    <source>
        <dbReference type="Proteomes" id="UP001151518"/>
    </source>
</evidence>
<comment type="caution">
    <text evidence="1">The sequence shown here is derived from an EMBL/GenBank/DDBJ whole genome shotgun (WGS) entry which is preliminary data.</text>
</comment>
<organism evidence="1 2">
    <name type="scientific">Coemansia spiralis</name>
    <dbReference type="NCBI Taxonomy" id="417178"/>
    <lineage>
        <taxon>Eukaryota</taxon>
        <taxon>Fungi</taxon>
        <taxon>Fungi incertae sedis</taxon>
        <taxon>Zoopagomycota</taxon>
        <taxon>Kickxellomycotina</taxon>
        <taxon>Kickxellomycetes</taxon>
        <taxon>Kickxellales</taxon>
        <taxon>Kickxellaceae</taxon>
        <taxon>Coemansia</taxon>
    </lineage>
</organism>
<evidence type="ECO:0000313" key="1">
    <source>
        <dbReference type="EMBL" id="KAJ2676409.1"/>
    </source>
</evidence>